<dbReference type="KEGG" id="mgl:MGL_2348"/>
<reference evidence="11 12" key="1">
    <citation type="journal article" date="2007" name="Proc. Natl. Acad. Sci. U.S.A.">
        <title>Dandruff-associated Malassezia genomes reveal convergent and divergent virulence traits shared with plant and human fungal pathogens.</title>
        <authorList>
            <person name="Xu J."/>
            <person name="Saunders C.W."/>
            <person name="Hu P."/>
            <person name="Grant R.A."/>
            <person name="Boekhout T."/>
            <person name="Kuramae E.E."/>
            <person name="Kronstad J.W."/>
            <person name="Deangelis Y.M."/>
            <person name="Reeder N.L."/>
            <person name="Johnstone K.R."/>
            <person name="Leland M."/>
            <person name="Fieno A.M."/>
            <person name="Begley W.M."/>
            <person name="Sun Y."/>
            <person name="Lacey M.P."/>
            <person name="Chaudhary T."/>
            <person name="Keough T."/>
            <person name="Chu L."/>
            <person name="Sears R."/>
            <person name="Yuan B."/>
            <person name="Dawson T.L.Jr."/>
        </authorList>
    </citation>
    <scope>NUCLEOTIDE SEQUENCE [LARGE SCALE GENOMIC DNA]</scope>
    <source>
        <strain evidence="12">ATCC MYA-4612 / CBS 7966</strain>
    </source>
</reference>
<dbReference type="VEuPathDB" id="FungiDB:MGL_2348"/>
<comment type="subunit">
    <text evidence="9">Component of the TIM23 complex.</text>
</comment>
<dbReference type="Pfam" id="PF08294">
    <property type="entry name" value="TIM21"/>
    <property type="match status" value="1"/>
</dbReference>
<evidence type="ECO:0000256" key="10">
    <source>
        <dbReference type="SAM" id="MobiDB-lite"/>
    </source>
</evidence>
<dbReference type="OMA" id="PLVFHNH"/>
<dbReference type="EMBL" id="AAYY01000008">
    <property type="protein sequence ID" value="EDP43338.1"/>
    <property type="molecule type" value="Genomic_DNA"/>
</dbReference>
<evidence type="ECO:0000256" key="9">
    <source>
        <dbReference type="RuleBase" id="RU367142"/>
    </source>
</evidence>
<name>A8Q3A7_MALGO</name>
<dbReference type="Gene3D" id="3.10.450.320">
    <property type="entry name" value="Mitochondrial import inner membrane translocase subunit Tim21"/>
    <property type="match status" value="1"/>
</dbReference>
<evidence type="ECO:0000256" key="8">
    <source>
        <dbReference type="ARBA" id="ARBA00023136"/>
    </source>
</evidence>
<dbReference type="GO" id="GO:0005744">
    <property type="term" value="C:TIM23 mitochondrial import inner membrane translocase complex"/>
    <property type="evidence" value="ECO:0007669"/>
    <property type="project" value="UniProtKB-UniRule"/>
</dbReference>
<dbReference type="Proteomes" id="UP000008837">
    <property type="component" value="Unassembled WGS sequence"/>
</dbReference>
<evidence type="ECO:0000256" key="5">
    <source>
        <dbReference type="ARBA" id="ARBA00022946"/>
    </source>
</evidence>
<keyword evidence="5" id="KW-0809">Transit peptide</keyword>
<keyword evidence="6 9" id="KW-1133">Transmembrane helix</keyword>
<dbReference type="InterPro" id="IPR038552">
    <property type="entry name" value="Tim21_IMS_sf"/>
</dbReference>
<evidence type="ECO:0000256" key="6">
    <source>
        <dbReference type="ARBA" id="ARBA00022989"/>
    </source>
</evidence>
<evidence type="ECO:0000256" key="7">
    <source>
        <dbReference type="ARBA" id="ARBA00023128"/>
    </source>
</evidence>
<keyword evidence="9" id="KW-0999">Mitochondrion inner membrane</keyword>
<organism evidence="11 12">
    <name type="scientific">Malassezia globosa (strain ATCC MYA-4612 / CBS 7966)</name>
    <name type="common">Dandruff-associated fungus</name>
    <dbReference type="NCBI Taxonomy" id="425265"/>
    <lineage>
        <taxon>Eukaryota</taxon>
        <taxon>Fungi</taxon>
        <taxon>Dikarya</taxon>
        <taxon>Basidiomycota</taxon>
        <taxon>Ustilaginomycotina</taxon>
        <taxon>Malasseziomycetes</taxon>
        <taxon>Malasseziales</taxon>
        <taxon>Malasseziaceae</taxon>
        <taxon>Malassezia</taxon>
    </lineage>
</organism>
<feature type="transmembrane region" description="Helical" evidence="9">
    <location>
        <begin position="132"/>
        <end position="150"/>
    </location>
</feature>
<gene>
    <name evidence="11" type="ORF">MGL_2348</name>
</gene>
<dbReference type="GeneID" id="5854859"/>
<dbReference type="AlphaFoldDB" id="A8Q3A7"/>
<keyword evidence="4 9" id="KW-0812">Transmembrane</keyword>
<accession>A8Q3A7</accession>
<keyword evidence="8 9" id="KW-0472">Membrane</keyword>
<keyword evidence="7 9" id="KW-0496">Mitochondrion</keyword>
<keyword evidence="12" id="KW-1185">Reference proteome</keyword>
<protein>
    <recommendedName>
        <fullName evidence="3 9">Mitochondrial import inner membrane translocase subunit Tim21</fullName>
    </recommendedName>
</protein>
<feature type="region of interest" description="Disordered" evidence="10">
    <location>
        <begin position="32"/>
        <end position="53"/>
    </location>
</feature>
<comment type="subcellular location">
    <subcellularLocation>
        <location evidence="9">Mitochondrion inner membrane</location>
        <topology evidence="9">Single-pass membrane protein</topology>
    </subcellularLocation>
    <subcellularLocation>
        <location evidence="1">Mitochondrion membrane</location>
        <topology evidence="1">Single-pass membrane protein</topology>
    </subcellularLocation>
</comment>
<dbReference type="OrthoDB" id="436405at2759"/>
<keyword evidence="9" id="KW-0813">Transport</keyword>
<proteinExistence type="inferred from homology"/>
<comment type="function">
    <text evidence="9">Essential component of the TIM23 complex, a complex that mediates the translocation of transit peptide-containing proteins across the mitochondrial inner membrane.</text>
</comment>
<evidence type="ECO:0000256" key="3">
    <source>
        <dbReference type="ARBA" id="ARBA00020726"/>
    </source>
</evidence>
<dbReference type="RefSeq" id="XP_001730552.1">
    <property type="nucleotide sequence ID" value="XM_001730500.1"/>
</dbReference>
<dbReference type="InParanoid" id="A8Q3A7"/>
<dbReference type="GO" id="GO:0030150">
    <property type="term" value="P:protein import into mitochondrial matrix"/>
    <property type="evidence" value="ECO:0007669"/>
    <property type="project" value="UniProtKB-UniRule"/>
</dbReference>
<keyword evidence="9" id="KW-0811">Translocation</keyword>
<evidence type="ECO:0000256" key="2">
    <source>
        <dbReference type="ARBA" id="ARBA00010867"/>
    </source>
</evidence>
<sequence length="394" mass="44238">MWIGHMPCATPLRAALSWRLQGRVYTNLTSQSVRRMATRSPPPHSTPDGAQNMSKEQAELLRLLRESEAMANKRADARTQEQSLGLAGVALSQGGTAVGSSRVDKWTGLGKKWGDLSGGQKAARVTVNTSRLFVITFGATLTFVIGYALFSELFAQNSPTVIYNEACKLIEKSDKVHAHLLEPYRFQTSLTDFRSDYSPLNPPSHPHRPSQTVHSTRYMDPRTGHEMMVLHFFVQSRDKDEPLGYWQYARSSIITGGRWLKMKAIEGGMFVYEWWKEQTSQEPIIRRPEAAPLEPTPPAPAEPWWITRKLRSFVHGVGTLVGQTSDAVGMSSLDFAGTKPVPGTWTDGEVHIELVKDDNGVFQYKHFSIDIPSSHSPLRRRVYLDRRHGDLPAR</sequence>
<dbReference type="PANTHER" id="PTHR13032:SF6">
    <property type="entry name" value="MITOCHONDRIAL IMPORT INNER MEMBRANE TRANSLOCASE SUBUNIT TIM21"/>
    <property type="match status" value="1"/>
</dbReference>
<evidence type="ECO:0000313" key="12">
    <source>
        <dbReference type="Proteomes" id="UP000008837"/>
    </source>
</evidence>
<comment type="similarity">
    <text evidence="2 9">Belongs to the TIM21 family.</text>
</comment>
<evidence type="ECO:0000313" key="11">
    <source>
        <dbReference type="EMBL" id="EDP43338.1"/>
    </source>
</evidence>
<evidence type="ECO:0000256" key="4">
    <source>
        <dbReference type="ARBA" id="ARBA00022692"/>
    </source>
</evidence>
<evidence type="ECO:0000256" key="1">
    <source>
        <dbReference type="ARBA" id="ARBA00004304"/>
    </source>
</evidence>
<comment type="caution">
    <text evidence="11">The sequence shown here is derived from an EMBL/GenBank/DDBJ whole genome shotgun (WGS) entry which is preliminary data.</text>
</comment>
<dbReference type="InterPro" id="IPR013261">
    <property type="entry name" value="Tim21"/>
</dbReference>
<keyword evidence="9" id="KW-0653">Protein transport</keyword>
<dbReference type="PANTHER" id="PTHR13032">
    <property type="entry name" value="MITOCHONDRIAL IMPORT INNER MEMBRANE TRANSLOCASE SUBUNIT TIM21"/>
    <property type="match status" value="1"/>
</dbReference>